<keyword evidence="10" id="KW-1185">Reference proteome</keyword>
<evidence type="ECO:0000256" key="7">
    <source>
        <dbReference type="ARBA" id="ARBA00023157"/>
    </source>
</evidence>
<sequence>MGIAARYIRDGCVTAKSDVYSYGVVLMELITGKPALSRTVSTENNQCTEHRSVVTFMLSALEDDHNPMAHLVQCVDPNLTHYHKDSLLQVALLSKDCVDDDWNRRPDMSKVALRLSHILECSMEWEVVLPNRGRKMHSGIKTQHLWREKRKVSGKILRE</sequence>
<proteinExistence type="predicted"/>
<dbReference type="Pfam" id="PF07714">
    <property type="entry name" value="PK_Tyr_Ser-Thr"/>
    <property type="match status" value="1"/>
</dbReference>
<accession>A0A443N4B5</accession>
<dbReference type="GO" id="GO:0019199">
    <property type="term" value="F:transmembrane receptor protein kinase activity"/>
    <property type="evidence" value="ECO:0007669"/>
    <property type="project" value="InterPro"/>
</dbReference>
<comment type="subcellular location">
    <subcellularLocation>
        <location evidence="1">Cell membrane</location>
        <topology evidence="1">Single-pass membrane protein</topology>
    </subcellularLocation>
</comment>
<evidence type="ECO:0000313" key="10">
    <source>
        <dbReference type="Proteomes" id="UP000283530"/>
    </source>
</evidence>
<dbReference type="GO" id="GO:0045087">
    <property type="term" value="P:innate immune response"/>
    <property type="evidence" value="ECO:0007669"/>
    <property type="project" value="InterPro"/>
</dbReference>
<keyword evidence="3" id="KW-0812">Transmembrane</keyword>
<organism evidence="9 10">
    <name type="scientific">Cinnamomum micranthum f. kanehirae</name>
    <dbReference type="NCBI Taxonomy" id="337451"/>
    <lineage>
        <taxon>Eukaryota</taxon>
        <taxon>Viridiplantae</taxon>
        <taxon>Streptophyta</taxon>
        <taxon>Embryophyta</taxon>
        <taxon>Tracheophyta</taxon>
        <taxon>Spermatophyta</taxon>
        <taxon>Magnoliopsida</taxon>
        <taxon>Magnoliidae</taxon>
        <taxon>Laurales</taxon>
        <taxon>Lauraceae</taxon>
        <taxon>Cinnamomum</taxon>
    </lineage>
</organism>
<dbReference type="Gene3D" id="1.10.510.10">
    <property type="entry name" value="Transferase(Phosphotransferase) domain 1"/>
    <property type="match status" value="1"/>
</dbReference>
<dbReference type="PANTHER" id="PTHR46204:SF5">
    <property type="entry name" value="PROTEIN KINASE DOMAIN-CONTAINING PROTEIN"/>
    <property type="match status" value="1"/>
</dbReference>
<evidence type="ECO:0000256" key="2">
    <source>
        <dbReference type="ARBA" id="ARBA00022475"/>
    </source>
</evidence>
<dbReference type="EMBL" id="QPKB01000001">
    <property type="protein sequence ID" value="RWR73330.1"/>
    <property type="molecule type" value="Genomic_DNA"/>
</dbReference>
<evidence type="ECO:0000256" key="1">
    <source>
        <dbReference type="ARBA" id="ARBA00004162"/>
    </source>
</evidence>
<feature type="domain" description="Serine-threonine/tyrosine-protein kinase catalytic" evidence="8">
    <location>
        <begin position="7"/>
        <end position="58"/>
    </location>
</feature>
<comment type="caution">
    <text evidence="9">The sequence shown here is derived from an EMBL/GenBank/DDBJ whole genome shotgun (WGS) entry which is preliminary data.</text>
</comment>
<evidence type="ECO:0000259" key="8">
    <source>
        <dbReference type="Pfam" id="PF07714"/>
    </source>
</evidence>
<evidence type="ECO:0000256" key="3">
    <source>
        <dbReference type="ARBA" id="ARBA00022692"/>
    </source>
</evidence>
<dbReference type="AlphaFoldDB" id="A0A443N4B5"/>
<dbReference type="SUPFAM" id="SSF56112">
    <property type="entry name" value="Protein kinase-like (PK-like)"/>
    <property type="match status" value="1"/>
</dbReference>
<keyword evidence="6" id="KW-0472">Membrane</keyword>
<evidence type="ECO:0000313" key="9">
    <source>
        <dbReference type="EMBL" id="RWR73330.1"/>
    </source>
</evidence>
<evidence type="ECO:0000256" key="6">
    <source>
        <dbReference type="ARBA" id="ARBA00023136"/>
    </source>
</evidence>
<dbReference type="PANTHER" id="PTHR46204">
    <property type="entry name" value="CHITIN ELICITOR RECEPTOR KINASE 1-RELATED"/>
    <property type="match status" value="1"/>
</dbReference>
<keyword evidence="2" id="KW-1003">Cell membrane</keyword>
<keyword evidence="7" id="KW-1015">Disulfide bond</keyword>
<gene>
    <name evidence="9" type="ORF">CKAN_00160100</name>
</gene>
<evidence type="ECO:0000256" key="4">
    <source>
        <dbReference type="ARBA" id="ARBA00022729"/>
    </source>
</evidence>
<keyword evidence="4" id="KW-0732">Signal</keyword>
<protein>
    <submittedName>
        <fullName evidence="9">LysM domain-containing protein</fullName>
    </submittedName>
</protein>
<name>A0A443N4B5_9MAGN</name>
<dbReference type="GO" id="GO:0005886">
    <property type="term" value="C:plasma membrane"/>
    <property type="evidence" value="ECO:0007669"/>
    <property type="project" value="UniProtKB-SubCell"/>
</dbReference>
<dbReference type="Proteomes" id="UP000283530">
    <property type="component" value="Unassembled WGS sequence"/>
</dbReference>
<dbReference type="InterPro" id="IPR011009">
    <property type="entry name" value="Kinase-like_dom_sf"/>
</dbReference>
<dbReference type="OrthoDB" id="4062651at2759"/>
<reference evidence="9 10" key="1">
    <citation type="journal article" date="2019" name="Nat. Plants">
        <title>Stout camphor tree genome fills gaps in understanding of flowering plant genome evolution.</title>
        <authorList>
            <person name="Chaw S.M."/>
            <person name="Liu Y.C."/>
            <person name="Wu Y.W."/>
            <person name="Wang H.Y."/>
            <person name="Lin C.I."/>
            <person name="Wu C.S."/>
            <person name="Ke H.M."/>
            <person name="Chang L.Y."/>
            <person name="Hsu C.Y."/>
            <person name="Yang H.T."/>
            <person name="Sudianto E."/>
            <person name="Hsu M.H."/>
            <person name="Wu K.P."/>
            <person name="Wang L.N."/>
            <person name="Leebens-Mack J.H."/>
            <person name="Tsai I.J."/>
        </authorList>
    </citation>
    <scope>NUCLEOTIDE SEQUENCE [LARGE SCALE GENOMIC DNA]</scope>
    <source>
        <strain evidence="10">cv. Chaw 1501</strain>
        <tissue evidence="9">Young leaves</tissue>
    </source>
</reference>
<dbReference type="STRING" id="337451.A0A443N4B5"/>
<dbReference type="InterPro" id="IPR001245">
    <property type="entry name" value="Ser-Thr/Tyr_kinase_cat_dom"/>
</dbReference>
<keyword evidence="5" id="KW-1133">Transmembrane helix</keyword>
<evidence type="ECO:0000256" key="5">
    <source>
        <dbReference type="ARBA" id="ARBA00022989"/>
    </source>
</evidence>
<dbReference type="InterPro" id="IPR044812">
    <property type="entry name" value="CERK1/LYK3-like"/>
</dbReference>